<proteinExistence type="predicted"/>
<accession>A0A7N0TUU2</accession>
<evidence type="ECO:0000313" key="2">
    <source>
        <dbReference type="EnsemblPlants" id="Kaladp0045s0357.1.v1.1"/>
    </source>
</evidence>
<dbReference type="EnsemblPlants" id="Kaladp0045s0357.4.v1.1">
    <property type="protein sequence ID" value="Kaladp0045s0357.4.v1.1"/>
    <property type="gene ID" value="Kaladp0045s0357.v1.1"/>
</dbReference>
<evidence type="ECO:0000256" key="1">
    <source>
        <dbReference type="SAM" id="MobiDB-lite"/>
    </source>
</evidence>
<sequence length="190" mass="21366">MANKASSIGKASKEKAQQHIDNIPKYSQQRRSPAPRRRTDFSQFFQSSSSSSSSPSDLLLHQGPLMKSVTDDESPSSGIITFLYDCKSQMDDLQKLPLSNSDLEDKKQLLISDKPQYSPTDKQDSQDSVNMHNESPMRRSSRARKISVRFDKETIPSKSTKQARRTKILRYLGLAAPAGSPYAHPKMIFD</sequence>
<dbReference type="Proteomes" id="UP000594263">
    <property type="component" value="Unplaced"/>
</dbReference>
<name>A0A7N0TUU2_KALFE</name>
<dbReference type="OMA" id="SVVWART"/>
<evidence type="ECO:0000313" key="3">
    <source>
        <dbReference type="Proteomes" id="UP000594263"/>
    </source>
</evidence>
<dbReference type="Gramene" id="Kaladp0045s0357.4.v1.1">
    <property type="protein sequence ID" value="Kaladp0045s0357.4.v1.1"/>
    <property type="gene ID" value="Kaladp0045s0357.v1.1"/>
</dbReference>
<keyword evidence="3" id="KW-1185">Reference proteome</keyword>
<feature type="compositionally biased region" description="Polar residues" evidence="1">
    <location>
        <begin position="115"/>
        <end position="133"/>
    </location>
</feature>
<feature type="region of interest" description="Disordered" evidence="1">
    <location>
        <begin position="97"/>
        <end position="163"/>
    </location>
</feature>
<reference evidence="2" key="1">
    <citation type="submission" date="2021-01" db="UniProtKB">
        <authorList>
            <consortium name="EnsemblPlants"/>
        </authorList>
    </citation>
    <scope>IDENTIFICATION</scope>
</reference>
<dbReference type="AlphaFoldDB" id="A0A7N0TUU2"/>
<dbReference type="Gramene" id="Kaladp0045s0357.1.v1.1">
    <property type="protein sequence ID" value="Kaladp0045s0357.1.v1.1"/>
    <property type="gene ID" value="Kaladp0045s0357.v1.1"/>
</dbReference>
<dbReference type="EnsemblPlants" id="Kaladp0045s0357.1.v1.1">
    <property type="protein sequence ID" value="Kaladp0045s0357.1.v1.1"/>
    <property type="gene ID" value="Kaladp0045s0357.v1.1"/>
</dbReference>
<feature type="compositionally biased region" description="Low complexity" evidence="1">
    <location>
        <begin position="41"/>
        <end position="54"/>
    </location>
</feature>
<protein>
    <submittedName>
        <fullName evidence="2">Uncharacterized protein</fullName>
    </submittedName>
</protein>
<organism evidence="2 3">
    <name type="scientific">Kalanchoe fedtschenkoi</name>
    <name type="common">Lavender scallops</name>
    <name type="synonym">South American air plant</name>
    <dbReference type="NCBI Taxonomy" id="63787"/>
    <lineage>
        <taxon>Eukaryota</taxon>
        <taxon>Viridiplantae</taxon>
        <taxon>Streptophyta</taxon>
        <taxon>Embryophyta</taxon>
        <taxon>Tracheophyta</taxon>
        <taxon>Spermatophyta</taxon>
        <taxon>Magnoliopsida</taxon>
        <taxon>eudicotyledons</taxon>
        <taxon>Gunneridae</taxon>
        <taxon>Pentapetalae</taxon>
        <taxon>Saxifragales</taxon>
        <taxon>Crassulaceae</taxon>
        <taxon>Kalanchoe</taxon>
    </lineage>
</organism>
<feature type="region of interest" description="Disordered" evidence="1">
    <location>
        <begin position="1"/>
        <end position="75"/>
    </location>
</feature>